<dbReference type="AlphaFoldDB" id="M8BJ81"/>
<reference evidence="2" key="1">
    <citation type="submission" date="2015-06" db="UniProtKB">
        <authorList>
            <consortium name="EnsemblPlants"/>
        </authorList>
    </citation>
    <scope>IDENTIFICATION</scope>
</reference>
<dbReference type="InterPro" id="IPR036291">
    <property type="entry name" value="NAD(P)-bd_dom_sf"/>
</dbReference>
<evidence type="ECO:0000313" key="2">
    <source>
        <dbReference type="EnsemblPlants" id="EMT25080"/>
    </source>
</evidence>
<keyword evidence="1" id="KW-0560">Oxidoreductase</keyword>
<dbReference type="ExpressionAtlas" id="M8BJ81">
    <property type="expression patterns" value="baseline"/>
</dbReference>
<dbReference type="PANTHER" id="PTHR10366:SF727">
    <property type="entry name" value="OS10G0477900 PROTEIN"/>
    <property type="match status" value="1"/>
</dbReference>
<organism evidence="2">
    <name type="scientific">Aegilops tauschii</name>
    <name type="common">Tausch's goatgrass</name>
    <name type="synonym">Aegilops squarrosa</name>
    <dbReference type="NCBI Taxonomy" id="37682"/>
    <lineage>
        <taxon>Eukaryota</taxon>
        <taxon>Viridiplantae</taxon>
        <taxon>Streptophyta</taxon>
        <taxon>Embryophyta</taxon>
        <taxon>Tracheophyta</taxon>
        <taxon>Spermatophyta</taxon>
        <taxon>Magnoliopsida</taxon>
        <taxon>Liliopsida</taxon>
        <taxon>Poales</taxon>
        <taxon>Poaceae</taxon>
        <taxon>BOP clade</taxon>
        <taxon>Pooideae</taxon>
        <taxon>Triticodae</taxon>
        <taxon>Triticeae</taxon>
        <taxon>Triticinae</taxon>
        <taxon>Aegilops</taxon>
    </lineage>
</organism>
<dbReference type="PANTHER" id="PTHR10366">
    <property type="entry name" value="NAD DEPENDENT EPIMERASE/DEHYDRATASE"/>
    <property type="match status" value="1"/>
</dbReference>
<dbReference type="SUPFAM" id="SSF51735">
    <property type="entry name" value="NAD(P)-binding Rossmann-fold domains"/>
    <property type="match status" value="1"/>
</dbReference>
<name>M8BJ81_AEGTA</name>
<proteinExistence type="predicted"/>
<dbReference type="Gene3D" id="3.40.50.720">
    <property type="entry name" value="NAD(P)-binding Rossmann-like Domain"/>
    <property type="match status" value="2"/>
</dbReference>
<dbReference type="GO" id="GO:0016616">
    <property type="term" value="F:oxidoreductase activity, acting on the CH-OH group of donors, NAD or NADP as acceptor"/>
    <property type="evidence" value="ECO:0007669"/>
    <property type="project" value="TreeGrafter"/>
</dbReference>
<protein>
    <submittedName>
        <fullName evidence="2">Uncharacterized protein</fullName>
    </submittedName>
</protein>
<accession>M8BJ81</accession>
<dbReference type="EnsemblPlants" id="EMT25080">
    <property type="protein sequence ID" value="EMT25080"/>
    <property type="gene ID" value="F775_09282"/>
</dbReference>
<evidence type="ECO:0000256" key="1">
    <source>
        <dbReference type="ARBA" id="ARBA00023002"/>
    </source>
</evidence>
<dbReference type="InterPro" id="IPR050425">
    <property type="entry name" value="NAD(P)_dehydrat-like"/>
</dbReference>
<sequence length="282" mass="31018">MALRGAQCVFAAASVFAIYMNFASVLQFLWSLPLACLDIFSLRNEKDLHAPDRLLLIVIIDWAYGVSKVLLEKAASQFAEENGISLVTVLPVCTLGAAPVSKARSSVPAVLSLLSGNQRREDIATEALLQEIRKEDLMDRITQLNGSRGDGSFKKIHRPTRSTAPEVKSSVIFGCYQLKLGGDEEQLAILEGVQLVTGSMSIVHVEDVCRAEVFVAISRLLAEKFPRYNVNAERFVGCPTEPRVCMSYQKLVGEGFIFKHESLGEIFDDVVEYGSTTGILRD</sequence>